<dbReference type="PANTHER" id="PTHR43877:SF2">
    <property type="entry name" value="AMINOALKYLPHOSPHONATE N-ACETYLTRANSFERASE-RELATED"/>
    <property type="match status" value="1"/>
</dbReference>
<comment type="caution">
    <text evidence="4">The sequence shown here is derived from an EMBL/GenBank/DDBJ whole genome shotgun (WGS) entry which is preliminary data.</text>
</comment>
<dbReference type="InterPro" id="IPR050832">
    <property type="entry name" value="Bact_Acetyltransf"/>
</dbReference>
<evidence type="ECO:0000313" key="5">
    <source>
        <dbReference type="Proteomes" id="UP000234881"/>
    </source>
</evidence>
<accession>A0A2N5XQN7</accession>
<protein>
    <recommendedName>
        <fullName evidence="3">N-acetyltransferase domain-containing protein</fullName>
    </recommendedName>
</protein>
<dbReference type="CDD" id="cd04301">
    <property type="entry name" value="NAT_SF"/>
    <property type="match status" value="1"/>
</dbReference>
<evidence type="ECO:0000313" key="4">
    <source>
        <dbReference type="EMBL" id="PLW76757.1"/>
    </source>
</evidence>
<sequence>MTAVLRPITAHDLNAATLCGVAAWVSTIAPLLDKFEASDLSKIEQTFQYFFLAHLMKRDNDQDHLIVAELDGQIAGFYNLDSVTAELTDLWVPQQWQGQGTAGLMLRDAMATAREFGHANLTLEVQVGNVRAIAFYHKHDFVECGRKVERDPILECMVEKIQMRLPLAYRPVSGIVSL</sequence>
<reference evidence="4 5" key="1">
    <citation type="submission" date="2018-01" db="EMBL/GenBank/DDBJ databases">
        <title>The draft genome sequence of Cohaesibacter sp. H1304.</title>
        <authorList>
            <person name="Wang N.-N."/>
            <person name="Du Z.-J."/>
        </authorList>
    </citation>
    <scope>NUCLEOTIDE SEQUENCE [LARGE SCALE GENOMIC DNA]</scope>
    <source>
        <strain evidence="4 5">H1304</strain>
    </source>
</reference>
<dbReference type="PROSITE" id="PS51186">
    <property type="entry name" value="GNAT"/>
    <property type="match status" value="1"/>
</dbReference>
<dbReference type="RefSeq" id="WP_101534046.1">
    <property type="nucleotide sequence ID" value="NZ_JBFHIU010000014.1"/>
</dbReference>
<evidence type="ECO:0000256" key="2">
    <source>
        <dbReference type="ARBA" id="ARBA00023315"/>
    </source>
</evidence>
<dbReference type="SUPFAM" id="SSF55729">
    <property type="entry name" value="Acyl-CoA N-acyltransferases (Nat)"/>
    <property type="match status" value="1"/>
</dbReference>
<organism evidence="4 5">
    <name type="scientific">Cohaesibacter celericrescens</name>
    <dbReference type="NCBI Taxonomy" id="2067669"/>
    <lineage>
        <taxon>Bacteria</taxon>
        <taxon>Pseudomonadati</taxon>
        <taxon>Pseudomonadota</taxon>
        <taxon>Alphaproteobacteria</taxon>
        <taxon>Hyphomicrobiales</taxon>
        <taxon>Cohaesibacteraceae</taxon>
    </lineage>
</organism>
<evidence type="ECO:0000259" key="3">
    <source>
        <dbReference type="PROSITE" id="PS51186"/>
    </source>
</evidence>
<dbReference type="InterPro" id="IPR000182">
    <property type="entry name" value="GNAT_dom"/>
</dbReference>
<dbReference type="InterPro" id="IPR016181">
    <property type="entry name" value="Acyl_CoA_acyltransferase"/>
</dbReference>
<keyword evidence="5" id="KW-1185">Reference proteome</keyword>
<name>A0A2N5XQN7_9HYPH</name>
<dbReference type="EMBL" id="PKUQ01000022">
    <property type="protein sequence ID" value="PLW76757.1"/>
    <property type="molecule type" value="Genomic_DNA"/>
</dbReference>
<gene>
    <name evidence="4" type="ORF">C0081_11865</name>
</gene>
<dbReference type="OrthoDB" id="2135706at2"/>
<keyword evidence="1" id="KW-0808">Transferase</keyword>
<dbReference type="PANTHER" id="PTHR43877">
    <property type="entry name" value="AMINOALKYLPHOSPHONATE N-ACETYLTRANSFERASE-RELATED-RELATED"/>
    <property type="match status" value="1"/>
</dbReference>
<dbReference type="Pfam" id="PF00583">
    <property type="entry name" value="Acetyltransf_1"/>
    <property type="match status" value="1"/>
</dbReference>
<feature type="domain" description="N-acetyltransferase" evidence="3">
    <location>
        <begin position="30"/>
        <end position="168"/>
    </location>
</feature>
<dbReference type="AlphaFoldDB" id="A0A2N5XQN7"/>
<dbReference type="Proteomes" id="UP000234881">
    <property type="component" value="Unassembled WGS sequence"/>
</dbReference>
<evidence type="ECO:0000256" key="1">
    <source>
        <dbReference type="ARBA" id="ARBA00022679"/>
    </source>
</evidence>
<proteinExistence type="predicted"/>
<keyword evidence="2" id="KW-0012">Acyltransferase</keyword>
<dbReference type="Gene3D" id="3.40.630.30">
    <property type="match status" value="1"/>
</dbReference>
<dbReference type="GO" id="GO:0016747">
    <property type="term" value="F:acyltransferase activity, transferring groups other than amino-acyl groups"/>
    <property type="evidence" value="ECO:0007669"/>
    <property type="project" value="InterPro"/>
</dbReference>